<dbReference type="EMBL" id="HBNS01037223">
    <property type="protein sequence ID" value="CAE4634147.1"/>
    <property type="molecule type" value="Transcribed_RNA"/>
</dbReference>
<accession>A0A7S4S491</accession>
<dbReference type="AlphaFoldDB" id="A0A7S4S491"/>
<proteinExistence type="predicted"/>
<gene>
    <name evidence="1" type="ORF">DBRI00130_LOCUS29072</name>
</gene>
<reference evidence="1" key="1">
    <citation type="submission" date="2021-01" db="EMBL/GenBank/DDBJ databases">
        <authorList>
            <person name="Corre E."/>
            <person name="Pelletier E."/>
            <person name="Niang G."/>
            <person name="Scheremetjew M."/>
            <person name="Finn R."/>
            <person name="Kale V."/>
            <person name="Holt S."/>
            <person name="Cochrane G."/>
            <person name="Meng A."/>
            <person name="Brown T."/>
            <person name="Cohen L."/>
        </authorList>
    </citation>
    <scope>NUCLEOTIDE SEQUENCE</scope>
    <source>
        <strain evidence="1">GSO104</strain>
    </source>
</reference>
<organism evidence="1">
    <name type="scientific">Ditylum brightwellii</name>
    <dbReference type="NCBI Taxonomy" id="49249"/>
    <lineage>
        <taxon>Eukaryota</taxon>
        <taxon>Sar</taxon>
        <taxon>Stramenopiles</taxon>
        <taxon>Ochrophyta</taxon>
        <taxon>Bacillariophyta</taxon>
        <taxon>Mediophyceae</taxon>
        <taxon>Lithodesmiophycidae</taxon>
        <taxon>Lithodesmiales</taxon>
        <taxon>Lithodesmiaceae</taxon>
        <taxon>Ditylum</taxon>
    </lineage>
</organism>
<sequence>MFSLSLQNIYIQVMWWLCNLRGQVKRLSSAPTGQNASYMVLGRKYPYGVDYGNYMHRVAEDIDAAPTLRSLLRSSKRNKHPWRALYTYCQGQAHIPLFRLRGPFASKMCWDVTTNELWDVCVRRGAAENFGLLSVTIVSFWMNLAACLLECVWCLCCGRRPSFFTRYG</sequence>
<name>A0A7S4S491_9STRA</name>
<evidence type="ECO:0000313" key="1">
    <source>
        <dbReference type="EMBL" id="CAE4634147.1"/>
    </source>
</evidence>
<protein>
    <submittedName>
        <fullName evidence="1">Uncharacterized protein</fullName>
    </submittedName>
</protein>